<proteinExistence type="inferred from homology"/>
<comment type="pathway">
    <text evidence="5">Protein modification.</text>
</comment>
<dbReference type="InterPro" id="IPR023318">
    <property type="entry name" value="Ub_act_enz_dom_a_sf"/>
</dbReference>
<feature type="domain" description="Ubiquitin-activating enzyme SCCH" evidence="6">
    <location>
        <begin position="53"/>
        <end position="102"/>
    </location>
</feature>
<dbReference type="GO" id="GO:0008641">
    <property type="term" value="F:ubiquitin-like modifier activating enzyme activity"/>
    <property type="evidence" value="ECO:0007669"/>
    <property type="project" value="InterPro"/>
</dbReference>
<evidence type="ECO:0000313" key="7">
    <source>
        <dbReference type="EMBL" id="KAJ8763578.1"/>
    </source>
</evidence>
<sequence>MSLNDRDEEMEQYERRIYDHVFGYNIEVDDSTQHNGNSIDGGATDGLSVSAMTSLSLKNPQDDIGNLSFDKDGQLAVEFVCAAANIRAATFGIPLHNHFEAKGIAGNIIPLLRQ</sequence>
<evidence type="ECO:0000256" key="1">
    <source>
        <dbReference type="ARBA" id="ARBA00005673"/>
    </source>
</evidence>
<evidence type="ECO:0000256" key="3">
    <source>
        <dbReference type="ARBA" id="ARBA00022786"/>
    </source>
</evidence>
<dbReference type="InterPro" id="IPR019572">
    <property type="entry name" value="UBA_E1_SCCH"/>
</dbReference>
<dbReference type="Gene3D" id="1.10.10.520">
    <property type="entry name" value="Ubiquitin activating enzymes (Uba3). Chain: B, domain 2"/>
    <property type="match status" value="1"/>
</dbReference>
<comment type="similarity">
    <text evidence="1">Belongs to the ubiquitin-activating E1 family.</text>
</comment>
<evidence type="ECO:0000313" key="8">
    <source>
        <dbReference type="Proteomes" id="UP001159364"/>
    </source>
</evidence>
<dbReference type="AlphaFoldDB" id="A0AAV8TBT0"/>
<keyword evidence="4" id="KW-0067">ATP-binding</keyword>
<reference evidence="7 8" key="1">
    <citation type="submission" date="2021-09" db="EMBL/GenBank/DDBJ databases">
        <title>Genomic insights and catalytic innovation underlie evolution of tropane alkaloids biosynthesis.</title>
        <authorList>
            <person name="Wang Y.-J."/>
            <person name="Tian T."/>
            <person name="Huang J.-P."/>
            <person name="Huang S.-X."/>
        </authorList>
    </citation>
    <scope>NUCLEOTIDE SEQUENCE [LARGE SCALE GENOMIC DNA]</scope>
    <source>
        <strain evidence="7">KIB-2018</strain>
        <tissue evidence="7">Leaf</tissue>
    </source>
</reference>
<dbReference type="InterPro" id="IPR035985">
    <property type="entry name" value="Ubiquitin-activating_enz"/>
</dbReference>
<comment type="caution">
    <text evidence="7">The sequence shown here is derived from an EMBL/GenBank/DDBJ whole genome shotgun (WGS) entry which is preliminary data.</text>
</comment>
<keyword evidence="3" id="KW-0833">Ubl conjugation pathway</keyword>
<keyword evidence="8" id="KW-1185">Reference proteome</keyword>
<dbReference type="Proteomes" id="UP001159364">
    <property type="component" value="Linkage Group LG05"/>
</dbReference>
<evidence type="ECO:0000256" key="4">
    <source>
        <dbReference type="ARBA" id="ARBA00022840"/>
    </source>
</evidence>
<dbReference type="GO" id="GO:0005524">
    <property type="term" value="F:ATP binding"/>
    <property type="evidence" value="ECO:0007669"/>
    <property type="project" value="UniProtKB-KW"/>
</dbReference>
<protein>
    <recommendedName>
        <fullName evidence="6">Ubiquitin-activating enzyme SCCH domain-containing protein</fullName>
    </recommendedName>
</protein>
<gene>
    <name evidence="7" type="ORF">K2173_002461</name>
</gene>
<dbReference type="EMBL" id="JAIWQS010000005">
    <property type="protein sequence ID" value="KAJ8763578.1"/>
    <property type="molecule type" value="Genomic_DNA"/>
</dbReference>
<evidence type="ECO:0000256" key="5">
    <source>
        <dbReference type="ARBA" id="ARBA00043952"/>
    </source>
</evidence>
<name>A0AAV8TBT0_9ROSI</name>
<dbReference type="Pfam" id="PF10585">
    <property type="entry name" value="UBA_E1_SCCH"/>
    <property type="match status" value="1"/>
</dbReference>
<evidence type="ECO:0000256" key="2">
    <source>
        <dbReference type="ARBA" id="ARBA00022741"/>
    </source>
</evidence>
<evidence type="ECO:0000259" key="6">
    <source>
        <dbReference type="Pfam" id="PF10585"/>
    </source>
</evidence>
<accession>A0AAV8TBT0</accession>
<organism evidence="7 8">
    <name type="scientific">Erythroxylum novogranatense</name>
    <dbReference type="NCBI Taxonomy" id="1862640"/>
    <lineage>
        <taxon>Eukaryota</taxon>
        <taxon>Viridiplantae</taxon>
        <taxon>Streptophyta</taxon>
        <taxon>Embryophyta</taxon>
        <taxon>Tracheophyta</taxon>
        <taxon>Spermatophyta</taxon>
        <taxon>Magnoliopsida</taxon>
        <taxon>eudicotyledons</taxon>
        <taxon>Gunneridae</taxon>
        <taxon>Pentapetalae</taxon>
        <taxon>rosids</taxon>
        <taxon>fabids</taxon>
        <taxon>Malpighiales</taxon>
        <taxon>Erythroxylaceae</taxon>
        <taxon>Erythroxylum</taxon>
    </lineage>
</organism>
<dbReference type="SUPFAM" id="SSF69572">
    <property type="entry name" value="Activating enzymes of the ubiquitin-like proteins"/>
    <property type="match status" value="1"/>
</dbReference>
<keyword evidence="2" id="KW-0547">Nucleotide-binding</keyword>